<sequence length="289" mass="31326" precursor="true">MEKEKFSKDTLLIMLKGFIIGSSMSVPGVSGGTMAILLGIYDRLISSVSRFLKDIKGNIIFLMKVCIGAGIGIFTLSNVIKKLLEVAPIPISFFFLGAVIGGVPALYSKTKTMDSKLKFSSIIYFLLGLAIVISIGFIPTGTISVTSGSGLLHYLMLFVTGIIIALALVLPGISTSHMLLVLGMYDSMLEAISTFDLVYIGILGILTVIGIFLITRPIEWTMNKFPRQTYCVVIGFVIGSTWEIFNDKIFPAIPAGANFSWWVITTIVSIITFVLGFTGIMALSKFSND</sequence>
<keyword evidence="1" id="KW-1133">Transmembrane helix</keyword>
<keyword evidence="1" id="KW-0472">Membrane</keyword>
<dbReference type="PANTHER" id="PTHR37308">
    <property type="entry name" value="INTEGRAL MEMBRANE PROTEIN"/>
    <property type="match status" value="1"/>
</dbReference>
<feature type="transmembrane region" description="Helical" evidence="1">
    <location>
        <begin position="86"/>
        <end position="107"/>
    </location>
</feature>
<dbReference type="Proteomes" id="UP000005435">
    <property type="component" value="Chromosome"/>
</dbReference>
<feature type="transmembrane region" description="Helical" evidence="1">
    <location>
        <begin position="59"/>
        <end position="80"/>
    </location>
</feature>
<dbReference type="HOGENOM" id="CLU_055621_2_1_9"/>
<keyword evidence="1" id="KW-0812">Transmembrane</keyword>
<dbReference type="AlphaFoldDB" id="G8LTQ9"/>
<feature type="transmembrane region" description="Helical" evidence="1">
    <location>
        <begin position="259"/>
        <end position="283"/>
    </location>
</feature>
<name>G8LTQ9_ACECE</name>
<dbReference type="RefSeq" id="WP_014257065.1">
    <property type="nucleotide sequence ID" value="NC_016627.1"/>
</dbReference>
<dbReference type="eggNOG" id="COG2035">
    <property type="taxonomic scope" value="Bacteria"/>
</dbReference>
<evidence type="ECO:0000313" key="2">
    <source>
        <dbReference type="EMBL" id="AEV70569.1"/>
    </source>
</evidence>
<feature type="transmembrane region" description="Helical" evidence="1">
    <location>
        <begin position="12"/>
        <end position="38"/>
    </location>
</feature>
<keyword evidence="3" id="KW-1185">Reference proteome</keyword>
<feature type="transmembrane region" description="Helical" evidence="1">
    <location>
        <begin position="151"/>
        <end position="173"/>
    </location>
</feature>
<dbReference type="KEGG" id="ccl:Clocl_4138"/>
<accession>G8LTQ9</accession>
<dbReference type="InterPro" id="IPR007163">
    <property type="entry name" value="VCA0040-like"/>
</dbReference>
<feature type="transmembrane region" description="Helical" evidence="1">
    <location>
        <begin position="194"/>
        <end position="214"/>
    </location>
</feature>
<dbReference type="Pfam" id="PF04018">
    <property type="entry name" value="VCA0040-like"/>
    <property type="match status" value="1"/>
</dbReference>
<proteinExistence type="predicted"/>
<feature type="transmembrane region" description="Helical" evidence="1">
    <location>
        <begin position="119"/>
        <end position="139"/>
    </location>
</feature>
<evidence type="ECO:0000256" key="1">
    <source>
        <dbReference type="SAM" id="Phobius"/>
    </source>
</evidence>
<reference evidence="2 3" key="2">
    <citation type="journal article" date="2012" name="Stand. Genomic Sci.">
        <title>Complete Genome Sequence of Clostridium clariflavum DSM 19732.</title>
        <authorList>
            <person name="Izquierdo J.A."/>
            <person name="Goodwin L."/>
            <person name="Davenport K.W."/>
            <person name="Teshima H."/>
            <person name="Bruce D."/>
            <person name="Detter C."/>
            <person name="Tapia R."/>
            <person name="Han S."/>
            <person name="Land M."/>
            <person name="Hauser L."/>
            <person name="Jeffries C.D."/>
            <person name="Han J."/>
            <person name="Pitluck S."/>
            <person name="Nolan M."/>
            <person name="Chen A."/>
            <person name="Huntemann M."/>
            <person name="Mavromatis K."/>
            <person name="Mikhailova N."/>
            <person name="Liolios K."/>
            <person name="Woyke T."/>
            <person name="Lynd L.R."/>
        </authorList>
    </citation>
    <scope>NUCLEOTIDE SEQUENCE [LARGE SCALE GENOMIC DNA]</scope>
    <source>
        <strain evidence="3">DSM 19732 / NBRC 101661 / EBR45</strain>
    </source>
</reference>
<reference evidence="3" key="1">
    <citation type="submission" date="2011-12" db="EMBL/GenBank/DDBJ databases">
        <title>Complete sequence of Clostridium clariflavum DSM 19732.</title>
        <authorList>
            <consortium name="US DOE Joint Genome Institute"/>
            <person name="Lucas S."/>
            <person name="Han J."/>
            <person name="Lapidus A."/>
            <person name="Cheng J.-F."/>
            <person name="Goodwin L."/>
            <person name="Pitluck S."/>
            <person name="Peters L."/>
            <person name="Teshima H."/>
            <person name="Detter J.C."/>
            <person name="Han C."/>
            <person name="Tapia R."/>
            <person name="Land M."/>
            <person name="Hauser L."/>
            <person name="Kyrpides N."/>
            <person name="Ivanova N."/>
            <person name="Pagani I."/>
            <person name="Kitzmiller T."/>
            <person name="Lynd L."/>
            <person name="Izquierdo J."/>
            <person name="Woyke T."/>
        </authorList>
    </citation>
    <scope>NUCLEOTIDE SEQUENCE [LARGE SCALE GENOMIC DNA]</scope>
    <source>
        <strain evidence="3">DSM 19732 / NBRC 101661 / EBR45</strain>
    </source>
</reference>
<protein>
    <submittedName>
        <fullName evidence="2">Putative membrane protein</fullName>
    </submittedName>
</protein>
<organism evidence="2 3">
    <name type="scientific">Acetivibrio clariflavus (strain DSM 19732 / NBRC 101661 / EBR45)</name>
    <name type="common">Clostridium clariflavum</name>
    <dbReference type="NCBI Taxonomy" id="720554"/>
    <lineage>
        <taxon>Bacteria</taxon>
        <taxon>Bacillati</taxon>
        <taxon>Bacillota</taxon>
        <taxon>Clostridia</taxon>
        <taxon>Eubacteriales</taxon>
        <taxon>Oscillospiraceae</taxon>
        <taxon>Acetivibrio</taxon>
    </lineage>
</organism>
<dbReference type="EMBL" id="CP003065">
    <property type="protein sequence ID" value="AEV70569.1"/>
    <property type="molecule type" value="Genomic_DNA"/>
</dbReference>
<evidence type="ECO:0000313" key="3">
    <source>
        <dbReference type="Proteomes" id="UP000005435"/>
    </source>
</evidence>
<gene>
    <name evidence="2" type="ordered locus">Clocl_4138</name>
</gene>
<dbReference type="PANTHER" id="PTHR37308:SF1">
    <property type="entry name" value="POLYPRENYL-PHOSPHATE TRANSPORTER"/>
    <property type="match status" value="1"/>
</dbReference>